<organism evidence="4 5">
    <name type="scientific">Cryomyces minteri</name>
    <dbReference type="NCBI Taxonomy" id="331657"/>
    <lineage>
        <taxon>Eukaryota</taxon>
        <taxon>Fungi</taxon>
        <taxon>Dikarya</taxon>
        <taxon>Ascomycota</taxon>
        <taxon>Pezizomycotina</taxon>
        <taxon>Dothideomycetes</taxon>
        <taxon>Dothideomycetes incertae sedis</taxon>
        <taxon>Cryomyces</taxon>
    </lineage>
</organism>
<dbReference type="STRING" id="331657.A0A4U0WYK8"/>
<dbReference type="PANTHER" id="PTHR22872">
    <property type="entry name" value="BTK-BINDING PROTEIN-RELATED"/>
    <property type="match status" value="1"/>
</dbReference>
<feature type="compositionally biased region" description="Basic and acidic residues" evidence="3">
    <location>
        <begin position="150"/>
        <end position="160"/>
    </location>
</feature>
<feature type="compositionally biased region" description="Polar residues" evidence="3">
    <location>
        <begin position="1279"/>
        <end position="1288"/>
    </location>
</feature>
<protein>
    <submittedName>
        <fullName evidence="4">Uncharacterized protein</fullName>
    </submittedName>
</protein>
<feature type="region of interest" description="Disordered" evidence="3">
    <location>
        <begin position="1257"/>
        <end position="1314"/>
    </location>
</feature>
<dbReference type="EMBL" id="NAJN01000866">
    <property type="protein sequence ID" value="TKA67918.1"/>
    <property type="molecule type" value="Genomic_DNA"/>
</dbReference>
<dbReference type="Pfam" id="PF13540">
    <property type="entry name" value="RCC1_2"/>
    <property type="match status" value="1"/>
</dbReference>
<evidence type="ECO:0000313" key="4">
    <source>
        <dbReference type="EMBL" id="TKA67918.1"/>
    </source>
</evidence>
<dbReference type="PANTHER" id="PTHR22872:SF2">
    <property type="entry name" value="INHIBITOR OF BRUTON TYROSINE KINASE"/>
    <property type="match status" value="1"/>
</dbReference>
<dbReference type="InterPro" id="IPR000408">
    <property type="entry name" value="Reg_chr_condens"/>
</dbReference>
<dbReference type="Pfam" id="PF12796">
    <property type="entry name" value="Ank_2"/>
    <property type="match status" value="1"/>
</dbReference>
<dbReference type="Proteomes" id="UP000308768">
    <property type="component" value="Unassembled WGS sequence"/>
</dbReference>
<keyword evidence="5" id="KW-1185">Reference proteome</keyword>
<name>A0A4U0WYK8_9PEZI</name>
<evidence type="ECO:0000256" key="3">
    <source>
        <dbReference type="SAM" id="MobiDB-lite"/>
    </source>
</evidence>
<reference evidence="4 5" key="1">
    <citation type="submission" date="2017-03" db="EMBL/GenBank/DDBJ databases">
        <title>Genomes of endolithic fungi from Antarctica.</title>
        <authorList>
            <person name="Coleine C."/>
            <person name="Masonjones S."/>
            <person name="Stajich J.E."/>
        </authorList>
    </citation>
    <scope>NUCLEOTIDE SEQUENCE [LARGE SCALE GENOMIC DNA]</scope>
    <source>
        <strain evidence="4 5">CCFEE 5187</strain>
    </source>
</reference>
<keyword evidence="1" id="KW-0677">Repeat</keyword>
<dbReference type="SMART" id="SM00248">
    <property type="entry name" value="ANK"/>
    <property type="match status" value="2"/>
</dbReference>
<dbReference type="Gene3D" id="2.130.10.30">
    <property type="entry name" value="Regulator of chromosome condensation 1/beta-lactamase-inhibitor protein II"/>
    <property type="match status" value="1"/>
</dbReference>
<dbReference type="PROSITE" id="PS50012">
    <property type="entry name" value="RCC1_3"/>
    <property type="match status" value="2"/>
</dbReference>
<feature type="repeat" description="RCC1" evidence="2">
    <location>
        <begin position="354"/>
        <end position="414"/>
    </location>
</feature>
<feature type="region of interest" description="Disordered" evidence="3">
    <location>
        <begin position="150"/>
        <end position="198"/>
    </location>
</feature>
<dbReference type="InterPro" id="IPR051625">
    <property type="entry name" value="Signaling_Regulatory_Domain"/>
</dbReference>
<feature type="compositionally biased region" description="Polar residues" evidence="3">
    <location>
        <begin position="1295"/>
        <end position="1314"/>
    </location>
</feature>
<dbReference type="InterPro" id="IPR009091">
    <property type="entry name" value="RCC1/BLIP-II"/>
</dbReference>
<dbReference type="InterPro" id="IPR011333">
    <property type="entry name" value="SKP1/BTB/POZ_sf"/>
</dbReference>
<evidence type="ECO:0000256" key="1">
    <source>
        <dbReference type="ARBA" id="ARBA00022737"/>
    </source>
</evidence>
<feature type="compositionally biased region" description="Polar residues" evidence="3">
    <location>
        <begin position="1212"/>
        <end position="1236"/>
    </location>
</feature>
<dbReference type="SUPFAM" id="SSF50985">
    <property type="entry name" value="RCC1/BLIP-II"/>
    <property type="match status" value="1"/>
</dbReference>
<accession>A0A4U0WYK8</accession>
<feature type="repeat" description="RCC1" evidence="2">
    <location>
        <begin position="300"/>
        <end position="353"/>
    </location>
</feature>
<feature type="compositionally biased region" description="Polar residues" evidence="3">
    <location>
        <begin position="1103"/>
        <end position="1116"/>
    </location>
</feature>
<dbReference type="InterPro" id="IPR036770">
    <property type="entry name" value="Ankyrin_rpt-contain_sf"/>
</dbReference>
<dbReference type="Gene3D" id="3.30.710.10">
    <property type="entry name" value="Potassium Channel Kv1.1, Chain A"/>
    <property type="match status" value="2"/>
</dbReference>
<dbReference type="InterPro" id="IPR002110">
    <property type="entry name" value="Ankyrin_rpt"/>
</dbReference>
<dbReference type="OrthoDB" id="1893551at2759"/>
<gene>
    <name evidence="4" type="ORF">B0A49_09110</name>
</gene>
<sequence>MSVVKVGEQEPRKFAGWSPAVVTPGGAPSAVSLTRADINWKDANGLTVLHYAASSNSPSAIAFATALLEHPLTDLYIQDLENGWTALHRAFYFGNITIARAILERDVGNALGRGSGGVVHQAGGLIKIKDKEGNGPFDVFATTIKDRTLRSDTVGEHEEGTGDDEDDHLLGDSGDPEDDTSRKRLVPPRTDLQGDEVFTFGSNKNITLGFGDEDDRQYPERTSLKRPDHLIQRFYQEHLSQRGQRWASLDPSVIELSQSSISQSKPISELPSVVRSRPLIIQDVQMSKLHTAVLTTDPEANLYMCGHGPGGRLGTGSEVTQFHFTCIEGGALAVKRIIMVALGQNHTLALSDEGETFTWGNNGFGQLGYTLPKTVLQDEDPIQTSPRQVFGPLKREVVVGVAASRIHSVAHTTTSLFTFGKNEGQLGIMDSDARSLEVQAVPRKVAASLFSSTITSVSAIDRATVCLLENHEVWVFANYGYTKVSFPLDGFTNYFLKNSFLTTKYDMTPNRICKITAGGDTICAMSSTGEIFTVTISQRTEGQIASVSTTNPSKIRGALSQPQRIWSLKKGHMAARDVGVDADGSIILTTEAGSVWRRTRRAKIKDATAAGTGDYKPKDYKFSRVPGLTRVTAVRASAFGAYAAVRKDCDVTKTQIVVEDQKIWADVFPLLSFRALASYDHVSDSESEDPRPRFWQTGRKPAESELLRKRILEAKDLEKEVADVLERTKNDNHPTYDLQIGTTHSALRIPIHRFVMNSRSKVLREVLKPSTLEVPSSIPDILSFEPGDTGCPTMLLQGVDFLTVINLVLYLYTDAVVDFWHLARHAPRSAFRYQQVRMELMKLASKLDLPMLEPAVRQMVKSKPCFDMDMELAIKDPGFFGDGDVEVQLADGLFKGRAGGRWLAERRNLTQGSTDIVNIDLGHVESGVFLLIVRHIYADTGEELFDDVVTDDLDEFLNLVMDVMGVANELMLDRLSQICQKTVGRFVTVRNACSLLNAIAPSSVTEFKDAGLEFLCLSLEAMLENGLLDELDEDLLVELDGVVRENQLACLPFAKSGRAEALLHQKYPELAGVIDRGTQAKIDSMMVLTKYTEGDRRVSTSLRAHSIDENSTSPLQQRARPKSSRELRPATSGSTTKPGATKSDFMFSMDGDEVESLSRRQEDAILQYHRKQTETSHLSLGLSDQVNSQVKDKAYASATAKLSQKERKRLQQARQSQSPDTSITAEESLSFSKPSTPWQIATGQKIVLKDVLGTAPVVSTRPVNPPSVPQQPSRMVTAPQLTMRQTVANPKPASQPKSALGPSSNQSASQRLNP</sequence>
<dbReference type="SUPFAM" id="SSF48403">
    <property type="entry name" value="Ankyrin repeat"/>
    <property type="match status" value="1"/>
</dbReference>
<dbReference type="Gene3D" id="1.25.40.20">
    <property type="entry name" value="Ankyrin repeat-containing domain"/>
    <property type="match status" value="1"/>
</dbReference>
<feature type="region of interest" description="Disordered" evidence="3">
    <location>
        <begin position="1103"/>
        <end position="1146"/>
    </location>
</feature>
<proteinExistence type="predicted"/>
<comment type="caution">
    <text evidence="4">The sequence shown here is derived from an EMBL/GenBank/DDBJ whole genome shotgun (WGS) entry which is preliminary data.</text>
</comment>
<feature type="region of interest" description="Disordered" evidence="3">
    <location>
        <begin position="1208"/>
        <end position="1236"/>
    </location>
</feature>
<evidence type="ECO:0000256" key="2">
    <source>
        <dbReference type="PROSITE-ProRule" id="PRU00235"/>
    </source>
</evidence>
<evidence type="ECO:0000313" key="5">
    <source>
        <dbReference type="Proteomes" id="UP000308768"/>
    </source>
</evidence>